<dbReference type="InterPro" id="IPR014710">
    <property type="entry name" value="RmlC-like_jellyroll"/>
</dbReference>
<accession>A0A1J5UM78</accession>
<dbReference type="RefSeq" id="WP_071563621.1">
    <property type="nucleotide sequence ID" value="NZ_MIQH01000350.1"/>
</dbReference>
<comment type="caution">
    <text evidence="2">The sequence shown here is derived from an EMBL/GenBank/DDBJ whole genome shotgun (WGS) entry which is preliminary data.</text>
</comment>
<name>A0A1J5UM78_9GAMM</name>
<dbReference type="InterPro" id="IPR018490">
    <property type="entry name" value="cNMP-bd_dom_sf"/>
</dbReference>
<dbReference type="PANTHER" id="PTHR24567:SF74">
    <property type="entry name" value="HTH-TYPE TRANSCRIPTIONAL REGULATOR ARCR"/>
    <property type="match status" value="1"/>
</dbReference>
<dbReference type="CDD" id="cd00038">
    <property type="entry name" value="CAP_ED"/>
    <property type="match status" value="1"/>
</dbReference>
<evidence type="ECO:0000259" key="1">
    <source>
        <dbReference type="PROSITE" id="PS50042"/>
    </source>
</evidence>
<dbReference type="PROSITE" id="PS50042">
    <property type="entry name" value="CNMP_BINDING_3"/>
    <property type="match status" value="1"/>
</dbReference>
<dbReference type="InterPro" id="IPR036390">
    <property type="entry name" value="WH_DNA-bd_sf"/>
</dbReference>
<dbReference type="Pfam" id="PF00027">
    <property type="entry name" value="cNMP_binding"/>
    <property type="match status" value="1"/>
</dbReference>
<protein>
    <recommendedName>
        <fullName evidence="1">Cyclic nucleotide-binding domain-containing protein</fullName>
    </recommendedName>
</protein>
<dbReference type="EMBL" id="MIQH01000350">
    <property type="protein sequence ID" value="OIR25327.1"/>
    <property type="molecule type" value="Genomic_DNA"/>
</dbReference>
<dbReference type="PANTHER" id="PTHR24567">
    <property type="entry name" value="CRP FAMILY TRANSCRIPTIONAL REGULATORY PROTEIN"/>
    <property type="match status" value="1"/>
</dbReference>
<reference evidence="3" key="1">
    <citation type="submission" date="2016-09" db="EMBL/GenBank/DDBJ databases">
        <title>Genome Sequence of Bathymodiolus thermophilus sulfur-oxidizing gill endosymbiont.</title>
        <authorList>
            <person name="Ponnudurai R."/>
            <person name="Kleiner M."/>
            <person name="Sayavedra L."/>
            <person name="Thuermer A."/>
            <person name="Felbeck H."/>
            <person name="Schlueter R."/>
            <person name="Schweder T."/>
            <person name="Markert S."/>
        </authorList>
    </citation>
    <scope>NUCLEOTIDE SEQUENCE [LARGE SCALE GENOMIC DNA]</scope>
    <source>
        <strain evidence="3">BAT/CrabSpa'14</strain>
    </source>
</reference>
<dbReference type="AlphaFoldDB" id="A0A1J5UM78"/>
<dbReference type="InterPro" id="IPR000595">
    <property type="entry name" value="cNMP-bd_dom"/>
</dbReference>
<gene>
    <name evidence="2" type="ORF">BGC33_06145</name>
</gene>
<organism evidence="2 3">
    <name type="scientific">Bathymodiolus thermophilus thioautotrophic gill symbiont</name>
    <dbReference type="NCBI Taxonomy" id="2360"/>
    <lineage>
        <taxon>Bacteria</taxon>
        <taxon>Pseudomonadati</taxon>
        <taxon>Pseudomonadota</taxon>
        <taxon>Gammaproteobacteria</taxon>
        <taxon>sulfur-oxidizing symbionts</taxon>
    </lineage>
</organism>
<dbReference type="SUPFAM" id="SSF46785">
    <property type="entry name" value="Winged helix' DNA-binding domain"/>
    <property type="match status" value="1"/>
</dbReference>
<dbReference type="InterPro" id="IPR050397">
    <property type="entry name" value="Env_Response_Regulators"/>
</dbReference>
<sequence length="194" mass="22749">MFRNNIKYQTLKLNKGDFLFYQSADVERLFLLEKGRIKLVRETVEGQSLVMHIAYSQETFAEASFFSQVYHCHAICDSACTVFSFAKTEVAQYLQDSPNAMMELLKTYAQQVRSLRLLNEIKSINSAYERVLTFFASEVDENFELHFSYSLKDMARRLGLAHETFYRILKTLEQEGKIVRHAQFIKMRPLHKYG</sequence>
<proteinExistence type="predicted"/>
<dbReference type="OrthoDB" id="9777588at2"/>
<evidence type="ECO:0000313" key="2">
    <source>
        <dbReference type="EMBL" id="OIR25327.1"/>
    </source>
</evidence>
<evidence type="ECO:0000313" key="3">
    <source>
        <dbReference type="Proteomes" id="UP000182798"/>
    </source>
</evidence>
<dbReference type="Gene3D" id="2.60.120.10">
    <property type="entry name" value="Jelly Rolls"/>
    <property type="match status" value="1"/>
</dbReference>
<dbReference type="GO" id="GO:0005829">
    <property type="term" value="C:cytosol"/>
    <property type="evidence" value="ECO:0007669"/>
    <property type="project" value="TreeGrafter"/>
</dbReference>
<dbReference type="Proteomes" id="UP000182798">
    <property type="component" value="Unassembled WGS sequence"/>
</dbReference>
<dbReference type="GO" id="GO:0003700">
    <property type="term" value="F:DNA-binding transcription factor activity"/>
    <property type="evidence" value="ECO:0007669"/>
    <property type="project" value="TreeGrafter"/>
</dbReference>
<feature type="domain" description="Cyclic nucleotide-binding" evidence="1">
    <location>
        <begin position="1"/>
        <end position="111"/>
    </location>
</feature>
<dbReference type="SUPFAM" id="SSF51206">
    <property type="entry name" value="cAMP-binding domain-like"/>
    <property type="match status" value="1"/>
</dbReference>